<gene>
    <name evidence="1" type="ORF">XBO1_2350022</name>
</gene>
<dbReference type="Proteomes" id="UP000028483">
    <property type="component" value="Unassembled WGS sequence"/>
</dbReference>
<evidence type="ECO:0000313" key="1">
    <source>
        <dbReference type="EMBL" id="CDH06561.1"/>
    </source>
</evidence>
<accession>A0A077PA00</accession>
<comment type="caution">
    <text evidence="1">The sequence shown here is derived from an EMBL/GenBank/DDBJ whole genome shotgun (WGS) entry which is preliminary data.</text>
</comment>
<protein>
    <submittedName>
        <fullName evidence="1">Uncharacterized protein</fullName>
    </submittedName>
</protein>
<proteinExistence type="predicted"/>
<sequence length="81" mass="9056">MDWETDLNAEVSMNGNISNFGIVIRINGKTGMIHMSPSMKRLLSALCLNSLKEDGPLKFMPMEGLELIPDVETFGEQENQK</sequence>
<reference evidence="1" key="1">
    <citation type="submission" date="2013-07" db="EMBL/GenBank/DDBJ databases">
        <title>Sub-species coevolution in mutualistic symbiosis.</title>
        <authorList>
            <person name="Murfin K."/>
            <person name="Klassen J."/>
            <person name="Lee M."/>
            <person name="Forst S."/>
            <person name="Stock P."/>
            <person name="Goodrich-Blair H."/>
        </authorList>
    </citation>
    <scope>NUCLEOTIDE SEQUENCE [LARGE SCALE GENOMIC DNA]</scope>
    <source>
        <strain evidence="1">Oregonense</strain>
    </source>
</reference>
<dbReference type="HOGENOM" id="CLU_195417_0_0_6"/>
<dbReference type="EMBL" id="CBSX010000152">
    <property type="protein sequence ID" value="CDH06561.1"/>
    <property type="molecule type" value="Genomic_DNA"/>
</dbReference>
<organism evidence="1">
    <name type="scientific">Xenorhabdus bovienii str. oregonense</name>
    <dbReference type="NCBI Taxonomy" id="1398202"/>
    <lineage>
        <taxon>Bacteria</taxon>
        <taxon>Pseudomonadati</taxon>
        <taxon>Pseudomonadota</taxon>
        <taxon>Gammaproteobacteria</taxon>
        <taxon>Enterobacterales</taxon>
        <taxon>Morganellaceae</taxon>
        <taxon>Xenorhabdus</taxon>
    </lineage>
</organism>
<name>A0A077PA00_XENBV</name>
<dbReference type="AlphaFoldDB" id="A0A077PA00"/>